<feature type="non-terminal residue" evidence="2">
    <location>
        <position position="1"/>
    </location>
</feature>
<dbReference type="InterPro" id="IPR042185">
    <property type="entry name" value="Serpin_sf_2"/>
</dbReference>
<dbReference type="InterPro" id="IPR023796">
    <property type="entry name" value="Serpin_dom"/>
</dbReference>
<feature type="non-terminal residue" evidence="2">
    <location>
        <position position="62"/>
    </location>
</feature>
<dbReference type="AlphaFoldDB" id="A0AAV5V1C2"/>
<dbReference type="Proteomes" id="UP001432322">
    <property type="component" value="Unassembled WGS sequence"/>
</dbReference>
<dbReference type="Pfam" id="PF00079">
    <property type="entry name" value="Serpin"/>
    <property type="match status" value="1"/>
</dbReference>
<name>A0AAV5V1C2_9BILA</name>
<protein>
    <recommendedName>
        <fullName evidence="1">Serpin domain-containing protein</fullName>
    </recommendedName>
</protein>
<dbReference type="InterPro" id="IPR036186">
    <property type="entry name" value="Serpin_sf"/>
</dbReference>
<reference evidence="2" key="1">
    <citation type="submission" date="2023-10" db="EMBL/GenBank/DDBJ databases">
        <title>Genome assembly of Pristionchus species.</title>
        <authorList>
            <person name="Yoshida K."/>
            <person name="Sommer R.J."/>
        </authorList>
    </citation>
    <scope>NUCLEOTIDE SEQUENCE</scope>
    <source>
        <strain evidence="2">RS5133</strain>
    </source>
</reference>
<dbReference type="EMBL" id="BTSY01000001">
    <property type="protein sequence ID" value="GMT12147.1"/>
    <property type="molecule type" value="Genomic_DNA"/>
</dbReference>
<evidence type="ECO:0000313" key="2">
    <source>
        <dbReference type="EMBL" id="GMT12147.1"/>
    </source>
</evidence>
<dbReference type="SUPFAM" id="SSF56574">
    <property type="entry name" value="Serpins"/>
    <property type="match status" value="1"/>
</dbReference>
<keyword evidence="3" id="KW-1185">Reference proteome</keyword>
<dbReference type="Gene3D" id="2.30.39.10">
    <property type="entry name" value="Alpha-1-antitrypsin, domain 1"/>
    <property type="match status" value="1"/>
</dbReference>
<evidence type="ECO:0000259" key="1">
    <source>
        <dbReference type="Pfam" id="PF00079"/>
    </source>
</evidence>
<gene>
    <name evidence="2" type="ORF">PFISCL1PPCAC_3444</name>
</gene>
<proteinExistence type="predicted"/>
<accession>A0AAV5V1C2</accession>
<organism evidence="2 3">
    <name type="scientific">Pristionchus fissidentatus</name>
    <dbReference type="NCBI Taxonomy" id="1538716"/>
    <lineage>
        <taxon>Eukaryota</taxon>
        <taxon>Metazoa</taxon>
        <taxon>Ecdysozoa</taxon>
        <taxon>Nematoda</taxon>
        <taxon>Chromadorea</taxon>
        <taxon>Rhabditida</taxon>
        <taxon>Rhabditina</taxon>
        <taxon>Diplogasteromorpha</taxon>
        <taxon>Diplogasteroidea</taxon>
        <taxon>Neodiplogasteridae</taxon>
        <taxon>Pristionchus</taxon>
    </lineage>
</organism>
<feature type="domain" description="Serpin" evidence="1">
    <location>
        <begin position="2"/>
        <end position="61"/>
    </location>
</feature>
<comment type="caution">
    <text evidence="2">The sequence shown here is derived from an EMBL/GenBank/DDBJ whole genome shotgun (WGS) entry which is preliminary data.</text>
</comment>
<sequence length="62" mass="6989">DLNVVSLPYKDPAYSLVLLKPNADFGEWRASLTAEKLQKSMLVLESGNIHLELPKFKMQSTI</sequence>
<evidence type="ECO:0000313" key="3">
    <source>
        <dbReference type="Proteomes" id="UP001432322"/>
    </source>
</evidence>